<evidence type="ECO:0000256" key="1">
    <source>
        <dbReference type="ARBA" id="ARBA00004586"/>
    </source>
</evidence>
<dbReference type="PANTHER" id="PTHR13466:SF0">
    <property type="entry name" value="SMP-LTD DOMAIN-CONTAINING PROTEIN"/>
    <property type="match status" value="1"/>
</dbReference>
<protein>
    <recommendedName>
        <fullName evidence="11">SMP-LTD domain-containing protein</fullName>
    </recommendedName>
</protein>
<evidence type="ECO:0000256" key="2">
    <source>
        <dbReference type="ARBA" id="ARBA00022448"/>
    </source>
</evidence>
<dbReference type="PROSITE" id="PS51847">
    <property type="entry name" value="SMP"/>
    <property type="match status" value="1"/>
</dbReference>
<gene>
    <name evidence="12" type="primary">106078622</name>
</gene>
<dbReference type="InterPro" id="IPR031468">
    <property type="entry name" value="SMP_LBD"/>
</dbReference>
<feature type="region of interest" description="Disordered" evidence="9">
    <location>
        <begin position="1"/>
        <end position="26"/>
    </location>
</feature>
<feature type="transmembrane region" description="Helical" evidence="10">
    <location>
        <begin position="414"/>
        <end position="434"/>
    </location>
</feature>
<feature type="region of interest" description="Disordered" evidence="9">
    <location>
        <begin position="642"/>
        <end position="673"/>
    </location>
</feature>
<dbReference type="Proteomes" id="UP000076420">
    <property type="component" value="Unassembled WGS sequence"/>
</dbReference>
<dbReference type="AlphaFoldDB" id="A0A2C9K296"/>
<evidence type="ECO:0000256" key="6">
    <source>
        <dbReference type="ARBA" id="ARBA00023055"/>
    </source>
</evidence>
<evidence type="ECO:0000313" key="12">
    <source>
        <dbReference type="EnsemblMetazoa" id="BGLB011956-PB"/>
    </source>
</evidence>
<proteinExistence type="predicted"/>
<feature type="region of interest" description="Disordered" evidence="9">
    <location>
        <begin position="699"/>
        <end position="734"/>
    </location>
</feature>
<feature type="region of interest" description="Disordered" evidence="9">
    <location>
        <begin position="347"/>
        <end position="368"/>
    </location>
</feature>
<keyword evidence="3 10" id="KW-0812">Transmembrane</keyword>
<evidence type="ECO:0000256" key="8">
    <source>
        <dbReference type="ARBA" id="ARBA00023136"/>
    </source>
</evidence>
<feature type="region of interest" description="Disordered" evidence="9">
    <location>
        <begin position="854"/>
        <end position="899"/>
    </location>
</feature>
<reference evidence="12" key="1">
    <citation type="submission" date="2020-05" db="UniProtKB">
        <authorList>
            <consortium name="EnsemblMetazoa"/>
        </authorList>
    </citation>
    <scope>IDENTIFICATION</scope>
    <source>
        <strain evidence="12">BB02</strain>
    </source>
</reference>
<dbReference type="EnsemblMetazoa" id="BGLB011956-RB">
    <property type="protein sequence ID" value="BGLB011956-PB"/>
    <property type="gene ID" value="BGLB011956"/>
</dbReference>
<keyword evidence="7" id="KW-0446">Lipid-binding</keyword>
<dbReference type="KEGG" id="bgt:106078622"/>
<organism evidence="12 13">
    <name type="scientific">Biomphalaria glabrata</name>
    <name type="common">Bloodfluke planorb</name>
    <name type="synonym">Freshwater snail</name>
    <dbReference type="NCBI Taxonomy" id="6526"/>
    <lineage>
        <taxon>Eukaryota</taxon>
        <taxon>Metazoa</taxon>
        <taxon>Spiralia</taxon>
        <taxon>Lophotrochozoa</taxon>
        <taxon>Mollusca</taxon>
        <taxon>Gastropoda</taxon>
        <taxon>Heterobranchia</taxon>
        <taxon>Euthyneura</taxon>
        <taxon>Panpulmonata</taxon>
        <taxon>Hygrophila</taxon>
        <taxon>Lymnaeoidea</taxon>
        <taxon>Planorbidae</taxon>
        <taxon>Biomphalaria</taxon>
    </lineage>
</organism>
<dbReference type="InterPro" id="IPR019411">
    <property type="entry name" value="MMM1_dom"/>
</dbReference>
<feature type="compositionally biased region" description="Acidic residues" evidence="9">
    <location>
        <begin position="869"/>
        <end position="886"/>
    </location>
</feature>
<feature type="compositionally biased region" description="Basic and acidic residues" evidence="9">
    <location>
        <begin position="725"/>
        <end position="734"/>
    </location>
</feature>
<dbReference type="OrthoDB" id="26740at2759"/>
<evidence type="ECO:0000256" key="4">
    <source>
        <dbReference type="ARBA" id="ARBA00022824"/>
    </source>
</evidence>
<feature type="domain" description="SMP-LTD" evidence="11">
    <location>
        <begin position="744"/>
        <end position="1016"/>
    </location>
</feature>
<comment type="subcellular location">
    <subcellularLocation>
        <location evidence="1">Endoplasmic reticulum membrane</location>
    </subcellularLocation>
</comment>
<dbReference type="PANTHER" id="PTHR13466">
    <property type="entry name" value="TEX2 PROTEIN-RELATED"/>
    <property type="match status" value="1"/>
</dbReference>
<feature type="region of interest" description="Disordered" evidence="9">
    <location>
        <begin position="47"/>
        <end position="113"/>
    </location>
</feature>
<dbReference type="CDD" id="cd21675">
    <property type="entry name" value="SMP_TEX2"/>
    <property type="match status" value="1"/>
</dbReference>
<keyword evidence="8 10" id="KW-0472">Membrane</keyword>
<feature type="transmembrane region" description="Helical" evidence="10">
    <location>
        <begin position="389"/>
        <end position="408"/>
    </location>
</feature>
<dbReference type="VEuPathDB" id="VectorBase:BGLAX_030412"/>
<evidence type="ECO:0000256" key="5">
    <source>
        <dbReference type="ARBA" id="ARBA00022989"/>
    </source>
</evidence>
<dbReference type="STRING" id="6526.A0A2C9K296"/>
<sequence>MTSKKSLLKPGRPPPPNPSALKGGISLSGFSFKKLEEDDIDEDLTAFTGNYKKSTEESQKSLKRSDKPSSSSSLPDSILKMERNSSESNSTKPTQKSSDATSSPLRTAAKAKFDSSKELFSGLKGKITDKISRTIEEFSGDSSNSPSPDKERFKTFPIPKSNSFGVVEKEEAPVLHAALPVREGVSEGLTKKVALNLSQNHQSAGDDTDGEVALNKILDAVPDVSHSKEIQLVKDHPLAELEDDFEDVIEDADNNSHVKSKSAANDNFKDVRCDNLNIEVFEEYFTNEPAEDFTSFPGIQTSTHLKPHSKIGRLIKKEQKTSAVATMSNLHYTPDEEIADLGEHKVSTEETKKQNETDHLKSERVKDSSKVQESTSGMILRQISLDITVVPYQKLATFMVVMFAYFIIPFPSYISGLLMGIFLASIGWAVFMWLKQPPTPEEPYVPPPFVEPPLPEMKLPSESEEHTYKGWMNELTDYNPDDYHINKTHSVFISLENTNLRLQRPKNSIPKRAMWDEVLPKPQFIHQRHFDLAGSIVFLLPHGLVDKRIWSKKYPVCISLPSKITGDASKLKHISSDTTMTGKKEKLTDMGFEIVTEKKCENNILYLFARTCREKEEWFKRFTAAANGKPLGNHVLEMKRAVSQNTSRKSQEIPRHKREGSTDSVSSFTELQSDIPRKESESVDLLTFAHYMGRLMPAGSLSPSTSPTHSSQEKEGLVKNFSSKDVTKSKEGEEAKVTPASGELSCDCQLFWLNALIGRCFFDFLRDKTWMEKVKEKLQRKLSKIHVPYFIEELKVTDIHLGYEMPAIQHAYKPYLDEKGLWVDLNITYSGGFKMTIETKINLMKLKESPHVSSTSVDHVEHVKSPVTDAEEEDSAESSTDEEEETPSASEDSSGGGTSKKLLRYLNKITQSKYFHKATEYSVIKRAMENVSNTPLTLTVTVNSLNGTLAMNIPPPPSDRLWYGFRKNPHLRLSAKPQVGERAVTIVHITDWIEKKLAIEFQRVFVMPNMDDLIIPILVPGQINGTTISRSISL</sequence>
<dbReference type="GO" id="GO:0005789">
    <property type="term" value="C:endoplasmic reticulum membrane"/>
    <property type="evidence" value="ECO:0007669"/>
    <property type="project" value="UniProtKB-SubCell"/>
</dbReference>
<dbReference type="GO" id="GO:0006869">
    <property type="term" value="P:lipid transport"/>
    <property type="evidence" value="ECO:0007669"/>
    <property type="project" value="UniProtKB-KW"/>
</dbReference>
<feature type="compositionally biased region" description="Low complexity" evidence="9">
    <location>
        <begin position="700"/>
        <end position="710"/>
    </location>
</feature>
<evidence type="ECO:0000259" key="11">
    <source>
        <dbReference type="PROSITE" id="PS51847"/>
    </source>
</evidence>
<feature type="compositionally biased region" description="Polar residues" evidence="9">
    <location>
        <begin position="662"/>
        <end position="672"/>
    </location>
</feature>
<keyword evidence="5 10" id="KW-1133">Transmembrane helix</keyword>
<feature type="compositionally biased region" description="Low complexity" evidence="9">
    <location>
        <begin position="1"/>
        <end position="10"/>
    </location>
</feature>
<feature type="region of interest" description="Disordered" evidence="9">
    <location>
        <begin position="136"/>
        <end position="158"/>
    </location>
</feature>
<evidence type="ECO:0000256" key="9">
    <source>
        <dbReference type="SAM" id="MobiDB-lite"/>
    </source>
</evidence>
<dbReference type="Pfam" id="PF10296">
    <property type="entry name" value="MMM1"/>
    <property type="match status" value="1"/>
</dbReference>
<accession>A0A2C9K296</accession>
<keyword evidence="4" id="KW-0256">Endoplasmic reticulum</keyword>
<dbReference type="GO" id="GO:0008289">
    <property type="term" value="F:lipid binding"/>
    <property type="evidence" value="ECO:0007669"/>
    <property type="project" value="UniProtKB-KW"/>
</dbReference>
<feature type="compositionally biased region" description="Low complexity" evidence="9">
    <location>
        <begin position="68"/>
        <end position="77"/>
    </location>
</feature>
<evidence type="ECO:0000256" key="7">
    <source>
        <dbReference type="ARBA" id="ARBA00023121"/>
    </source>
</evidence>
<feature type="compositionally biased region" description="Polar residues" evidence="9">
    <location>
        <begin position="86"/>
        <end position="105"/>
    </location>
</feature>
<dbReference type="VEuPathDB" id="VectorBase:BGLB011956"/>
<keyword evidence="6" id="KW-0445">Lipid transport</keyword>
<keyword evidence="2" id="KW-0813">Transport</keyword>
<feature type="compositionally biased region" description="Basic and acidic residues" evidence="9">
    <location>
        <begin position="53"/>
        <end position="67"/>
    </location>
</feature>
<name>A0A2C9K296_BIOGL</name>
<evidence type="ECO:0000256" key="10">
    <source>
        <dbReference type="SAM" id="Phobius"/>
    </source>
</evidence>
<evidence type="ECO:0000256" key="3">
    <source>
        <dbReference type="ARBA" id="ARBA00022692"/>
    </source>
</evidence>
<evidence type="ECO:0000313" key="13">
    <source>
        <dbReference type="Proteomes" id="UP000076420"/>
    </source>
</evidence>